<evidence type="ECO:0000256" key="2">
    <source>
        <dbReference type="ARBA" id="ARBA00021099"/>
    </source>
</evidence>
<evidence type="ECO:0000256" key="5">
    <source>
        <dbReference type="ARBA" id="ARBA00023006"/>
    </source>
</evidence>
<protein>
    <recommendedName>
        <fullName evidence="2">Ubiquitin-like-conjugating enzyme ATG10</fullName>
    </recommendedName>
    <alternativeName>
        <fullName evidence="6">Autophagy-related protein 10</fullName>
    </alternativeName>
</protein>
<proteinExistence type="inferred from homology"/>
<dbReference type="Gene3D" id="3.30.1460.50">
    <property type="match status" value="1"/>
</dbReference>
<keyword evidence="8" id="KW-1185">Reference proteome</keyword>
<comment type="similarity">
    <text evidence="1">Belongs to the ATG10 family.</text>
</comment>
<dbReference type="GO" id="GO:0000045">
    <property type="term" value="P:autophagosome assembly"/>
    <property type="evidence" value="ECO:0007669"/>
    <property type="project" value="TreeGrafter"/>
</dbReference>
<keyword evidence="4" id="KW-0833">Ubl conjugation pathway</keyword>
<organism evidence="8 9">
    <name type="scientific">Leptonychotes weddellii</name>
    <name type="common">Weddell seal</name>
    <name type="synonym">Otaria weddellii</name>
    <dbReference type="NCBI Taxonomy" id="9713"/>
    <lineage>
        <taxon>Eukaryota</taxon>
        <taxon>Metazoa</taxon>
        <taxon>Chordata</taxon>
        <taxon>Craniata</taxon>
        <taxon>Vertebrata</taxon>
        <taxon>Euteleostomi</taxon>
        <taxon>Mammalia</taxon>
        <taxon>Eutheria</taxon>
        <taxon>Laurasiatheria</taxon>
        <taxon>Carnivora</taxon>
        <taxon>Caniformia</taxon>
        <taxon>Pinnipedia</taxon>
        <taxon>Phocidae</taxon>
        <taxon>Monachinae</taxon>
        <taxon>Lobodontini</taxon>
        <taxon>Leptonychotes</taxon>
    </lineage>
</organism>
<dbReference type="AlphaFoldDB" id="A0A7F8R0V2"/>
<evidence type="ECO:0000256" key="4">
    <source>
        <dbReference type="ARBA" id="ARBA00022786"/>
    </source>
</evidence>
<dbReference type="GeneID" id="102743394"/>
<dbReference type="InterPro" id="IPR007135">
    <property type="entry name" value="Atg3/Atg10"/>
</dbReference>
<evidence type="ECO:0000256" key="1">
    <source>
        <dbReference type="ARBA" id="ARBA00005696"/>
    </source>
</evidence>
<evidence type="ECO:0000313" key="8">
    <source>
        <dbReference type="Proteomes" id="UP000245341"/>
    </source>
</evidence>
<dbReference type="RefSeq" id="XP_030886761.1">
    <property type="nucleotide sequence ID" value="XM_031030901.1"/>
</dbReference>
<dbReference type="Pfam" id="PF03987">
    <property type="entry name" value="Autophagy_act_C"/>
    <property type="match status" value="1"/>
</dbReference>
<evidence type="ECO:0000256" key="6">
    <source>
        <dbReference type="ARBA" id="ARBA00029833"/>
    </source>
</evidence>
<keyword evidence="3" id="KW-0808">Transferase</keyword>
<dbReference type="GO" id="GO:0005829">
    <property type="term" value="C:cytosol"/>
    <property type="evidence" value="ECO:0007669"/>
    <property type="project" value="TreeGrafter"/>
</dbReference>
<reference evidence="9" key="1">
    <citation type="submission" date="2025-08" db="UniProtKB">
        <authorList>
            <consortium name="RefSeq"/>
        </authorList>
    </citation>
    <scope>IDENTIFICATION</scope>
    <source>
        <tissue evidence="9">Liver</tissue>
    </source>
</reference>
<feature type="region of interest" description="Disordered" evidence="7">
    <location>
        <begin position="163"/>
        <end position="199"/>
    </location>
</feature>
<gene>
    <name evidence="9" type="primary">ATG10</name>
</gene>
<dbReference type="PANTHER" id="PTHR14957">
    <property type="entry name" value="UBIQUITIN-LIKE-CONJUGATING ENZYME ATG10"/>
    <property type="match status" value="1"/>
</dbReference>
<dbReference type="GO" id="GO:0000422">
    <property type="term" value="P:autophagy of mitochondrion"/>
    <property type="evidence" value="ECO:0007669"/>
    <property type="project" value="TreeGrafter"/>
</dbReference>
<keyword evidence="5" id="KW-0072">Autophagy</keyword>
<dbReference type="PANTHER" id="PTHR14957:SF1">
    <property type="entry name" value="UBIQUITIN-LIKE-CONJUGATING ENZYME ATG10"/>
    <property type="match status" value="1"/>
</dbReference>
<accession>A0A7F8R0V2</accession>
<dbReference type="CTD" id="83734"/>
<dbReference type="GO" id="GO:0061651">
    <property type="term" value="F:Atg12 conjugating enzyme activity"/>
    <property type="evidence" value="ECO:0007669"/>
    <property type="project" value="TreeGrafter"/>
</dbReference>
<evidence type="ECO:0000256" key="3">
    <source>
        <dbReference type="ARBA" id="ARBA00022679"/>
    </source>
</evidence>
<dbReference type="Proteomes" id="UP000245341">
    <property type="component" value="Unplaced"/>
</dbReference>
<dbReference type="GO" id="GO:0032446">
    <property type="term" value="P:protein modification by small protein conjugation"/>
    <property type="evidence" value="ECO:0007669"/>
    <property type="project" value="TreeGrafter"/>
</dbReference>
<evidence type="ECO:0000256" key="7">
    <source>
        <dbReference type="SAM" id="MobiDB-lite"/>
    </source>
</evidence>
<sequence>MENFEGTLTSLLFLKHTGETLDKHSCLEPLNGLAPRYTPSLFQDCSEGYMCKTYFQIKPGTVVSHLGTSAHVQTCLPTEEALELPLDDFEVTETTTGSEVIKYEYHVLYSCSYQVPVLYFRASFLDGRPLALKDIWEGIHECYKTQMLQEPWDTITQQDGKDLDILKTDRKEPTEREDIGRRELKEQSPRKAGGDGGTRDDSSFLTEVIKNKIWLWIQMYF</sequence>
<name>A0A7F8R0V2_LEPWE</name>
<evidence type="ECO:0000313" key="9">
    <source>
        <dbReference type="RefSeq" id="XP_030886761.1"/>
    </source>
</evidence>